<evidence type="ECO:0000256" key="3">
    <source>
        <dbReference type="ARBA" id="ARBA00022771"/>
    </source>
</evidence>
<protein>
    <recommendedName>
        <fullName evidence="7">Recombination protein RecR</fullName>
    </recommendedName>
</protein>
<feature type="zinc finger region" description="C4-type" evidence="7">
    <location>
        <begin position="62"/>
        <end position="77"/>
    </location>
</feature>
<dbReference type="Gene3D" id="1.10.8.420">
    <property type="entry name" value="RecR Domain 1"/>
    <property type="match status" value="1"/>
</dbReference>
<dbReference type="SMART" id="SM00493">
    <property type="entry name" value="TOPRIM"/>
    <property type="match status" value="1"/>
</dbReference>
<dbReference type="SUPFAM" id="SSF111304">
    <property type="entry name" value="Recombination protein RecR"/>
    <property type="match status" value="1"/>
</dbReference>
<dbReference type="PROSITE" id="PS01300">
    <property type="entry name" value="RECR"/>
    <property type="match status" value="1"/>
</dbReference>
<dbReference type="Pfam" id="PF21175">
    <property type="entry name" value="RecR_C"/>
    <property type="match status" value="1"/>
</dbReference>
<dbReference type="Gene3D" id="3.40.1360.10">
    <property type="match status" value="1"/>
</dbReference>
<dbReference type="PROSITE" id="PS50880">
    <property type="entry name" value="TOPRIM"/>
    <property type="match status" value="1"/>
</dbReference>
<keyword evidence="5 7" id="KW-0233">DNA recombination</keyword>
<dbReference type="GO" id="GO:0006310">
    <property type="term" value="P:DNA recombination"/>
    <property type="evidence" value="ECO:0007669"/>
    <property type="project" value="UniProtKB-UniRule"/>
</dbReference>
<sequence>MYYTVVRLPSSIQNCIDAFSQLPTIGRKSAERFVFYLLQKDQNELDNFAEAIKNLKKGIKKCAICGCIDETTPCLVCADAKRDRAKICVITNTRDLILIENTKIYNGLYHVLGGNIDAINGITPKQLNIKPLLERLRNQNGGVREIILALNPTFEGETTSLHLTNVLKNYNIKLTRLARGLSAGSDLQYADELTIKNAIQNRK</sequence>
<dbReference type="InterPro" id="IPR000093">
    <property type="entry name" value="DNA_Rcmb_RecR"/>
</dbReference>
<evidence type="ECO:0000256" key="4">
    <source>
        <dbReference type="ARBA" id="ARBA00022833"/>
    </source>
</evidence>
<comment type="similarity">
    <text evidence="7">Belongs to the RecR family.</text>
</comment>
<dbReference type="Proteomes" id="UP000228626">
    <property type="component" value="Unassembled WGS sequence"/>
</dbReference>
<dbReference type="HAMAP" id="MF_00017">
    <property type="entry name" value="RecR"/>
    <property type="match status" value="1"/>
</dbReference>
<evidence type="ECO:0000313" key="9">
    <source>
        <dbReference type="EMBL" id="PIR93259.1"/>
    </source>
</evidence>
<evidence type="ECO:0000259" key="8">
    <source>
        <dbReference type="PROSITE" id="PS50880"/>
    </source>
</evidence>
<dbReference type="PANTHER" id="PTHR30446:SF0">
    <property type="entry name" value="RECOMBINATION PROTEIN RECR"/>
    <property type="match status" value="1"/>
</dbReference>
<dbReference type="InterPro" id="IPR015967">
    <property type="entry name" value="Rcmb_RecR_Znf"/>
</dbReference>
<proteinExistence type="inferred from homology"/>
<keyword evidence="6 7" id="KW-0234">DNA repair</keyword>
<dbReference type="Pfam" id="PF13662">
    <property type="entry name" value="Toprim_4"/>
    <property type="match status" value="1"/>
</dbReference>
<gene>
    <name evidence="7" type="primary">recR</name>
    <name evidence="9" type="ORF">COT99_01780</name>
</gene>
<evidence type="ECO:0000256" key="7">
    <source>
        <dbReference type="HAMAP-Rule" id="MF_00017"/>
    </source>
</evidence>
<dbReference type="GO" id="GO:0006281">
    <property type="term" value="P:DNA repair"/>
    <property type="evidence" value="ECO:0007669"/>
    <property type="project" value="UniProtKB-UniRule"/>
</dbReference>
<accession>A0A2H0V489</accession>
<evidence type="ECO:0000256" key="5">
    <source>
        <dbReference type="ARBA" id="ARBA00023172"/>
    </source>
</evidence>
<name>A0A2H0V489_9BACT</name>
<dbReference type="GO" id="GO:0003677">
    <property type="term" value="F:DNA binding"/>
    <property type="evidence" value="ECO:0007669"/>
    <property type="project" value="UniProtKB-UniRule"/>
</dbReference>
<evidence type="ECO:0000256" key="1">
    <source>
        <dbReference type="ARBA" id="ARBA00022723"/>
    </source>
</evidence>
<comment type="function">
    <text evidence="7">May play a role in DNA repair. It seems to be involved in an RecBC-independent recombinational process of DNA repair. It may act with RecF and RecO.</text>
</comment>
<dbReference type="InterPro" id="IPR006171">
    <property type="entry name" value="TOPRIM_dom"/>
</dbReference>
<dbReference type="GO" id="GO:0008270">
    <property type="term" value="F:zinc ion binding"/>
    <property type="evidence" value="ECO:0007669"/>
    <property type="project" value="UniProtKB-KW"/>
</dbReference>
<dbReference type="NCBIfam" id="TIGR00615">
    <property type="entry name" value="recR"/>
    <property type="match status" value="1"/>
</dbReference>
<dbReference type="AlphaFoldDB" id="A0A2H0V489"/>
<keyword evidence="1 7" id="KW-0479">Metal-binding</keyword>
<keyword evidence="3 7" id="KW-0863">Zinc-finger</keyword>
<feature type="domain" description="Toprim" evidence="8">
    <location>
        <begin position="85"/>
        <end position="182"/>
    </location>
</feature>
<keyword evidence="4 7" id="KW-0862">Zinc</keyword>
<dbReference type="InterPro" id="IPR023627">
    <property type="entry name" value="Rcmb_RecR"/>
</dbReference>
<evidence type="ECO:0000313" key="10">
    <source>
        <dbReference type="Proteomes" id="UP000228626"/>
    </source>
</evidence>
<dbReference type="Pfam" id="PF21176">
    <property type="entry name" value="RecR_HhH"/>
    <property type="match status" value="1"/>
</dbReference>
<evidence type="ECO:0000256" key="6">
    <source>
        <dbReference type="ARBA" id="ARBA00023204"/>
    </source>
</evidence>
<dbReference type="EMBL" id="PFAR01000022">
    <property type="protein sequence ID" value="PIR93259.1"/>
    <property type="molecule type" value="Genomic_DNA"/>
</dbReference>
<dbReference type="PANTHER" id="PTHR30446">
    <property type="entry name" value="RECOMBINATION PROTEIN RECR"/>
    <property type="match status" value="1"/>
</dbReference>
<keyword evidence="2 7" id="KW-0227">DNA damage</keyword>
<dbReference type="CDD" id="cd01025">
    <property type="entry name" value="TOPRIM_recR"/>
    <property type="match status" value="1"/>
</dbReference>
<reference evidence="10" key="1">
    <citation type="submission" date="2017-09" db="EMBL/GenBank/DDBJ databases">
        <title>Depth-based differentiation of microbial function through sediment-hosted aquifers and enrichment of novel symbionts in the deep terrestrial subsurface.</title>
        <authorList>
            <person name="Probst A.J."/>
            <person name="Ladd B."/>
            <person name="Jarett J.K."/>
            <person name="Geller-Mcgrath D.E."/>
            <person name="Sieber C.M.K."/>
            <person name="Emerson J.B."/>
            <person name="Anantharaman K."/>
            <person name="Thomas B.C."/>
            <person name="Malmstrom R."/>
            <person name="Stieglmeier M."/>
            <person name="Klingl A."/>
            <person name="Woyke T."/>
            <person name="Ryan C.M."/>
            <person name="Banfield J.F."/>
        </authorList>
    </citation>
    <scope>NUCLEOTIDE SEQUENCE [LARGE SCALE GENOMIC DNA]</scope>
</reference>
<comment type="caution">
    <text evidence="9">The sequence shown here is derived from an EMBL/GenBank/DDBJ whole genome shotgun (WGS) entry which is preliminary data.</text>
</comment>
<evidence type="ECO:0000256" key="2">
    <source>
        <dbReference type="ARBA" id="ARBA00022763"/>
    </source>
</evidence>
<organism evidence="9 10">
    <name type="scientific">Candidatus Falkowbacteria bacterium CG10_big_fil_rev_8_21_14_0_10_43_10</name>
    <dbReference type="NCBI Taxonomy" id="1974567"/>
    <lineage>
        <taxon>Bacteria</taxon>
        <taxon>Candidatus Falkowiibacteriota</taxon>
    </lineage>
</organism>
<dbReference type="InterPro" id="IPR034137">
    <property type="entry name" value="TOPRIM_RecR"/>
</dbReference>